<dbReference type="Gene3D" id="3.30.160.60">
    <property type="entry name" value="Classic Zinc Finger"/>
    <property type="match status" value="2"/>
</dbReference>
<dbReference type="GO" id="GO:0031519">
    <property type="term" value="C:PcG protein complex"/>
    <property type="evidence" value="ECO:0007669"/>
    <property type="project" value="TreeGrafter"/>
</dbReference>
<evidence type="ECO:0000259" key="7">
    <source>
        <dbReference type="PROSITE" id="PS50157"/>
    </source>
</evidence>
<dbReference type="SUPFAM" id="SSF57667">
    <property type="entry name" value="beta-beta-alpha zinc fingers"/>
    <property type="match status" value="1"/>
</dbReference>
<dbReference type="PROSITE" id="PS00028">
    <property type="entry name" value="ZINC_FINGER_C2H2_1"/>
    <property type="match status" value="2"/>
</dbReference>
<reference evidence="8 9" key="1">
    <citation type="submission" date="2015-07" db="EMBL/GenBank/DDBJ databases">
        <authorList>
            <person name="Noorani M."/>
        </authorList>
    </citation>
    <scope>NUCLEOTIDE SEQUENCE [LARGE SCALE GENOMIC DNA]</scope>
    <source>
        <strain evidence="8">BBA 69670</strain>
    </source>
</reference>
<feature type="compositionally biased region" description="Low complexity" evidence="6">
    <location>
        <begin position="116"/>
        <end position="127"/>
    </location>
</feature>
<feature type="domain" description="C2H2-type" evidence="7">
    <location>
        <begin position="269"/>
        <end position="296"/>
    </location>
</feature>
<evidence type="ECO:0000256" key="4">
    <source>
        <dbReference type="ARBA" id="ARBA00022833"/>
    </source>
</evidence>
<keyword evidence="4" id="KW-0862">Zinc</keyword>
<keyword evidence="2" id="KW-0677">Repeat</keyword>
<protein>
    <recommendedName>
        <fullName evidence="7">C2H2-type domain-containing protein</fullName>
    </recommendedName>
</protein>
<feature type="region of interest" description="Disordered" evidence="6">
    <location>
        <begin position="157"/>
        <end position="182"/>
    </location>
</feature>
<dbReference type="Pfam" id="PF00096">
    <property type="entry name" value="zf-C2H2"/>
    <property type="match status" value="1"/>
</dbReference>
<keyword evidence="3 5" id="KW-0863">Zinc-finger</keyword>
<dbReference type="GO" id="GO:0000981">
    <property type="term" value="F:DNA-binding transcription factor activity, RNA polymerase II-specific"/>
    <property type="evidence" value="ECO:0007669"/>
    <property type="project" value="TreeGrafter"/>
</dbReference>
<keyword evidence="9" id="KW-1185">Reference proteome</keyword>
<evidence type="ECO:0000313" key="9">
    <source>
        <dbReference type="Proteomes" id="UP000044841"/>
    </source>
</evidence>
<evidence type="ECO:0000313" key="8">
    <source>
        <dbReference type="EMBL" id="CUA74064.1"/>
    </source>
</evidence>
<evidence type="ECO:0000256" key="5">
    <source>
        <dbReference type="PROSITE-ProRule" id="PRU00042"/>
    </source>
</evidence>
<keyword evidence="1" id="KW-0479">Metal-binding</keyword>
<dbReference type="InterPro" id="IPR036236">
    <property type="entry name" value="Znf_C2H2_sf"/>
</dbReference>
<feature type="region of interest" description="Disordered" evidence="6">
    <location>
        <begin position="113"/>
        <end position="132"/>
    </location>
</feature>
<name>A0A0K6G6U1_9AGAM</name>
<sequence length="370" mass="41608">MGMDRYCFYASSRLYYFDEYHNVYSQDNTRVSNGSLNLQLDDLLTPNFHINGVPYWFDLDGLLYQNVDGTMNRVHVWHSDPESFNLGPVFDPSTFQPMFISTSQNDMVRFVPEATPEPGYGSSPSPSATQILDFNSPLTKNEVLSPSNSQPLRRAFQESDLPWSPSSSTKSPIVPTASRESSVGPSLFPDAQYDHFSAAPIAAKCLLKSPIVATQNHNLSEETPLFPDVQVDLLSGTQVVAKWHQEVAKAQKDAETTRPVKKASKDERRRCPICSKMFRRPSSLEDHLNVHSNDRPHMCPFKGCCTSFATKPNMKRHFLTHRVGPLDHYRPGLASSEIPRANTTKSGKVTRAPTTTYNSRAHHTLRFRVA</sequence>
<organism evidence="8 9">
    <name type="scientific">Rhizoctonia solani</name>
    <dbReference type="NCBI Taxonomy" id="456999"/>
    <lineage>
        <taxon>Eukaryota</taxon>
        <taxon>Fungi</taxon>
        <taxon>Dikarya</taxon>
        <taxon>Basidiomycota</taxon>
        <taxon>Agaricomycotina</taxon>
        <taxon>Agaricomycetes</taxon>
        <taxon>Cantharellales</taxon>
        <taxon>Ceratobasidiaceae</taxon>
        <taxon>Rhizoctonia</taxon>
    </lineage>
</organism>
<dbReference type="Proteomes" id="UP000044841">
    <property type="component" value="Unassembled WGS sequence"/>
</dbReference>
<gene>
    <name evidence="8" type="ORF">RSOLAG22IIIB_10940</name>
</gene>
<dbReference type="SMART" id="SM00355">
    <property type="entry name" value="ZnF_C2H2"/>
    <property type="match status" value="2"/>
</dbReference>
<dbReference type="EMBL" id="CYGV01001404">
    <property type="protein sequence ID" value="CUA74064.1"/>
    <property type="molecule type" value="Genomic_DNA"/>
</dbReference>
<evidence type="ECO:0000256" key="3">
    <source>
        <dbReference type="ARBA" id="ARBA00022771"/>
    </source>
</evidence>
<evidence type="ECO:0000256" key="6">
    <source>
        <dbReference type="SAM" id="MobiDB-lite"/>
    </source>
</evidence>
<dbReference type="GO" id="GO:0000978">
    <property type="term" value="F:RNA polymerase II cis-regulatory region sequence-specific DNA binding"/>
    <property type="evidence" value="ECO:0007669"/>
    <property type="project" value="TreeGrafter"/>
</dbReference>
<dbReference type="PANTHER" id="PTHR14003">
    <property type="entry name" value="TRANSCRIPTIONAL REPRESSOR PROTEIN YY"/>
    <property type="match status" value="1"/>
</dbReference>
<evidence type="ECO:0000256" key="1">
    <source>
        <dbReference type="ARBA" id="ARBA00022723"/>
    </source>
</evidence>
<dbReference type="AlphaFoldDB" id="A0A0K6G6U1"/>
<evidence type="ECO:0000256" key="2">
    <source>
        <dbReference type="ARBA" id="ARBA00022737"/>
    </source>
</evidence>
<dbReference type="PROSITE" id="PS50157">
    <property type="entry name" value="ZINC_FINGER_C2H2_2"/>
    <property type="match status" value="1"/>
</dbReference>
<proteinExistence type="predicted"/>
<dbReference type="InterPro" id="IPR013087">
    <property type="entry name" value="Znf_C2H2_type"/>
</dbReference>
<dbReference type="GO" id="GO:0008270">
    <property type="term" value="F:zinc ion binding"/>
    <property type="evidence" value="ECO:0007669"/>
    <property type="project" value="UniProtKB-KW"/>
</dbReference>
<dbReference type="GO" id="GO:0000785">
    <property type="term" value="C:chromatin"/>
    <property type="evidence" value="ECO:0007669"/>
    <property type="project" value="TreeGrafter"/>
</dbReference>
<accession>A0A0K6G6U1</accession>
<dbReference type="GO" id="GO:0005667">
    <property type="term" value="C:transcription regulator complex"/>
    <property type="evidence" value="ECO:0007669"/>
    <property type="project" value="TreeGrafter"/>
</dbReference>
<dbReference type="PANTHER" id="PTHR14003:SF19">
    <property type="entry name" value="YY2 TRANSCRIPTION FACTOR"/>
    <property type="match status" value="1"/>
</dbReference>